<accession>A0AAD4CA32</accession>
<dbReference type="InterPro" id="IPR002110">
    <property type="entry name" value="Ankyrin_rpt"/>
</dbReference>
<sequence>MQPFEFTPYEYAPLPTPSSIRLVSLLKPPPNTPQPSIAGLPLLHLSIETVDLNDKPAFSALSYTWGYPFGPDSKRKADDYDGALHRYPVAINGRLLLISRNLYEFLCHFDTDDTDPDVDRRFPPFNKTGLIRATEEGRLEDLRGYLARSADLFAQDIFGETALHYAAENGYFETVKLLVKAGSSQTQLDSTRRTPLDCARMRRRRQYRQVVAFLERSQQQQQEETHVVELPPKRPRCLWIDAICSNQESIPERNAQVALMPRIYSSARKIVVWLGVADELTAAGHKVLNQPRPQGSWSHDEQVWRMTAREVALKLDPERENFDNLSPEAARALKDYRGVSSIAERTWFNRSWTLQEVLLGTDYEYRCGKYIFTHFNLDSIVSDRIDWLGDGFGPRRTEDPSFTGQRAEESVLRSPGIAAFHRLSLQALVAFTREMVATDPRDKIFALLSLARPPDNPQNVITADYSIPVNELFTKFAASFMEGCPDGAVLVPAALEPLEGLSSVQFHQDSSSTHDLPSWVPDFGSPPSSYIIWSRRFRAATELGTPTIHPLDDPNLLCVLGVMIDEVEVVEQVTKDTYFPVSKRWMDFIRPLAPTYYTGQSRSEVLWRTLIANDIWRNVCKPSMNFAMALAFTSVQDEFRLENLS</sequence>
<reference evidence="3" key="1">
    <citation type="journal article" date="2019" name="Beilstein J. Org. Chem.">
        <title>Nanangenines: drimane sesquiterpenoids as the dominant metabolite cohort of a novel Australian fungus, Aspergillus nanangensis.</title>
        <authorList>
            <person name="Lacey H.J."/>
            <person name="Gilchrist C.L.M."/>
            <person name="Crombie A."/>
            <person name="Kalaitzis J.A."/>
            <person name="Vuong D."/>
            <person name="Rutledge P.J."/>
            <person name="Turner P."/>
            <person name="Pitt J.I."/>
            <person name="Lacey E."/>
            <person name="Chooi Y.H."/>
            <person name="Piggott A.M."/>
        </authorList>
    </citation>
    <scope>NUCLEOTIDE SEQUENCE</scope>
    <source>
        <strain evidence="3">MST-FP2251</strain>
    </source>
</reference>
<name>A0AAD4CA32_ASPNN</name>
<gene>
    <name evidence="3" type="ORF">FE257_005812</name>
</gene>
<dbReference type="PROSITE" id="PS50088">
    <property type="entry name" value="ANK_REPEAT"/>
    <property type="match status" value="1"/>
</dbReference>
<organism evidence="3 4">
    <name type="scientific">Aspergillus nanangensis</name>
    <dbReference type="NCBI Taxonomy" id="2582783"/>
    <lineage>
        <taxon>Eukaryota</taxon>
        <taxon>Fungi</taxon>
        <taxon>Dikarya</taxon>
        <taxon>Ascomycota</taxon>
        <taxon>Pezizomycotina</taxon>
        <taxon>Eurotiomycetes</taxon>
        <taxon>Eurotiomycetidae</taxon>
        <taxon>Eurotiales</taxon>
        <taxon>Aspergillaceae</taxon>
        <taxon>Aspergillus</taxon>
        <taxon>Aspergillus subgen. Circumdati</taxon>
    </lineage>
</organism>
<evidence type="ECO:0000313" key="3">
    <source>
        <dbReference type="EMBL" id="KAF9882639.1"/>
    </source>
</evidence>
<dbReference type="Pfam" id="PF12796">
    <property type="entry name" value="Ank_2"/>
    <property type="match status" value="1"/>
</dbReference>
<dbReference type="InterPro" id="IPR036770">
    <property type="entry name" value="Ankyrin_rpt-contain_sf"/>
</dbReference>
<evidence type="ECO:0000256" key="1">
    <source>
        <dbReference type="PROSITE-ProRule" id="PRU00023"/>
    </source>
</evidence>
<dbReference type="SMART" id="SM00248">
    <property type="entry name" value="ANK"/>
    <property type="match status" value="1"/>
</dbReference>
<dbReference type="InterPro" id="IPR052895">
    <property type="entry name" value="HetReg/Transcr_Mod"/>
</dbReference>
<proteinExistence type="predicted"/>
<evidence type="ECO:0000313" key="4">
    <source>
        <dbReference type="Proteomes" id="UP001194746"/>
    </source>
</evidence>
<keyword evidence="4" id="KW-1185">Reference proteome</keyword>
<dbReference type="Gene3D" id="1.25.40.20">
    <property type="entry name" value="Ankyrin repeat-containing domain"/>
    <property type="match status" value="1"/>
</dbReference>
<feature type="domain" description="Heterokaryon incompatibility" evidence="2">
    <location>
        <begin position="233"/>
        <end position="356"/>
    </location>
</feature>
<feature type="repeat" description="ANK" evidence="1">
    <location>
        <begin position="158"/>
        <end position="190"/>
    </location>
</feature>
<protein>
    <recommendedName>
        <fullName evidence="2">Heterokaryon incompatibility domain-containing protein</fullName>
    </recommendedName>
</protein>
<dbReference type="SUPFAM" id="SSF48403">
    <property type="entry name" value="Ankyrin repeat"/>
    <property type="match status" value="1"/>
</dbReference>
<dbReference type="PANTHER" id="PTHR24148:SF73">
    <property type="entry name" value="HET DOMAIN PROTEIN (AFU_ORTHOLOGUE AFUA_8G01020)"/>
    <property type="match status" value="1"/>
</dbReference>
<dbReference type="Pfam" id="PF06985">
    <property type="entry name" value="HET"/>
    <property type="match status" value="1"/>
</dbReference>
<comment type="caution">
    <text evidence="3">The sequence shown here is derived from an EMBL/GenBank/DDBJ whole genome shotgun (WGS) entry which is preliminary data.</text>
</comment>
<keyword evidence="1" id="KW-0040">ANK repeat</keyword>
<reference evidence="3" key="2">
    <citation type="submission" date="2020-02" db="EMBL/GenBank/DDBJ databases">
        <authorList>
            <person name="Gilchrist C.L.M."/>
            <person name="Chooi Y.-H."/>
        </authorList>
    </citation>
    <scope>NUCLEOTIDE SEQUENCE</scope>
    <source>
        <strain evidence="3">MST-FP2251</strain>
    </source>
</reference>
<dbReference type="InterPro" id="IPR010730">
    <property type="entry name" value="HET"/>
</dbReference>
<evidence type="ECO:0000259" key="2">
    <source>
        <dbReference type="Pfam" id="PF06985"/>
    </source>
</evidence>
<dbReference type="PANTHER" id="PTHR24148">
    <property type="entry name" value="ANKYRIN REPEAT DOMAIN-CONTAINING PROTEIN 39 HOMOLOG-RELATED"/>
    <property type="match status" value="1"/>
</dbReference>
<dbReference type="EMBL" id="VCAU01000254">
    <property type="protein sequence ID" value="KAF9882639.1"/>
    <property type="molecule type" value="Genomic_DNA"/>
</dbReference>
<dbReference type="AlphaFoldDB" id="A0AAD4CA32"/>
<dbReference type="Proteomes" id="UP001194746">
    <property type="component" value="Unassembled WGS sequence"/>
</dbReference>
<dbReference type="PROSITE" id="PS50297">
    <property type="entry name" value="ANK_REP_REGION"/>
    <property type="match status" value="1"/>
</dbReference>